<evidence type="ECO:0000256" key="13">
    <source>
        <dbReference type="ARBA" id="ARBA00030926"/>
    </source>
</evidence>
<evidence type="ECO:0000256" key="1">
    <source>
        <dbReference type="ARBA" id="ARBA00001966"/>
    </source>
</evidence>
<dbReference type="InterPro" id="IPR058240">
    <property type="entry name" value="rSAM_sf"/>
</dbReference>
<evidence type="ECO:0000256" key="5">
    <source>
        <dbReference type="ARBA" id="ARBA00021702"/>
    </source>
</evidence>
<dbReference type="InterPro" id="IPR007197">
    <property type="entry name" value="rSAM"/>
</dbReference>
<evidence type="ECO:0000256" key="8">
    <source>
        <dbReference type="ARBA" id="ARBA00022723"/>
    </source>
</evidence>
<evidence type="ECO:0000256" key="6">
    <source>
        <dbReference type="ARBA" id="ARBA00022485"/>
    </source>
</evidence>
<dbReference type="STRING" id="419481.SAMN05216233_115132"/>
<dbReference type="Gene3D" id="3.20.20.70">
    <property type="entry name" value="Aldolase class I"/>
    <property type="match status" value="1"/>
</dbReference>
<comment type="function">
    <text evidence="2">Involved in the biosynthesis of the iron-molybdenum cofactor (FeMo-co or M-cluster) found in the dinitrogenase enzyme of the nitrogenase complex in nitrogen-fixing microorganisms. NifB catalyzes the crucial step of radical SAM-dependent carbide insertion that occurs concomitant with the insertion of a 9th sulfur and the rearrangement/coupling of two [4Fe-4S] clusters into a [8Fe-9S-C] cluster, the precursor to the M-cluster.</text>
</comment>
<dbReference type="PROSITE" id="PS01305">
    <property type="entry name" value="MOAA_NIFB_PQQE"/>
    <property type="match status" value="1"/>
</dbReference>
<evidence type="ECO:0000256" key="7">
    <source>
        <dbReference type="ARBA" id="ARBA00022691"/>
    </source>
</evidence>
<dbReference type="GO" id="GO:0051539">
    <property type="term" value="F:4 iron, 4 sulfur cluster binding"/>
    <property type="evidence" value="ECO:0007669"/>
    <property type="project" value="UniProtKB-KW"/>
</dbReference>
<keyword evidence="9" id="KW-0408">Iron</keyword>
<evidence type="ECO:0000256" key="10">
    <source>
        <dbReference type="ARBA" id="ARBA00023014"/>
    </source>
</evidence>
<dbReference type="InterPro" id="IPR036105">
    <property type="entry name" value="DiNase_FeMo-co_biosyn_sf"/>
</dbReference>
<evidence type="ECO:0000256" key="4">
    <source>
        <dbReference type="ARBA" id="ARBA00006804"/>
    </source>
</evidence>
<dbReference type="PANTHER" id="PTHR43787">
    <property type="entry name" value="FEMO COFACTOR BIOSYNTHESIS PROTEIN NIFB-RELATED"/>
    <property type="match status" value="1"/>
</dbReference>
<organism evidence="16 17">
    <name type="scientific">Desulfoluna spongiiphila</name>
    <dbReference type="NCBI Taxonomy" id="419481"/>
    <lineage>
        <taxon>Bacteria</taxon>
        <taxon>Pseudomonadati</taxon>
        <taxon>Thermodesulfobacteriota</taxon>
        <taxon>Desulfobacteria</taxon>
        <taxon>Desulfobacterales</taxon>
        <taxon>Desulfolunaceae</taxon>
        <taxon>Desulfoluna</taxon>
    </lineage>
</organism>
<comment type="cofactor">
    <cofactor evidence="1">
        <name>[4Fe-4S] cluster</name>
        <dbReference type="ChEBI" id="CHEBI:49883"/>
    </cofactor>
</comment>
<accession>A0A1G5HT78</accession>
<keyword evidence="11" id="KW-0535">Nitrogen fixation</keyword>
<evidence type="ECO:0000256" key="14">
    <source>
        <dbReference type="ARBA" id="ARBA00032102"/>
    </source>
</evidence>
<dbReference type="PANTHER" id="PTHR43787:SF13">
    <property type="entry name" value="FEMO COFACTOR BIOSYNTHESIS PROTEIN NIFB"/>
    <property type="match status" value="1"/>
</dbReference>
<keyword evidence="12" id="KW-0456">Lyase</keyword>
<dbReference type="InterPro" id="IPR000385">
    <property type="entry name" value="MoaA_NifB_PqqE_Fe-S-bd_CS"/>
</dbReference>
<gene>
    <name evidence="16" type="ORF">SAMN05216233_115132</name>
</gene>
<feature type="domain" description="Radical SAM core" evidence="15">
    <location>
        <begin position="20"/>
        <end position="267"/>
    </location>
</feature>
<sequence>MKPDKDINSVNHPCFNVNARKRFGRVHLPVAPRCNIQCRFCDRKFDCVNESRPGVTSGVLSPYQALVYLEHVFEAKKNISVVGIAGPGDPFANPSQTMETLRLVRQAYPEVILCLATNGLGIAPFIDDLVALDTGHVTVTVNAVDPAVGAEVYAWVRDGKRVIGSQAGAALLMERQLGAIKALKKAGIMVKVNAIMIPGINDHHIVEIAKTVAGLGVDIFNCLPFHENKGSAFAHIREPSTEDVAAVRKKAGAHIRQMTHCARCRADAVGCLGDVQDTGLMEKLKACELMPEVPDSVWESPEESCRTTHSDRPFVAVASMEGLLVNQHLGEAVELRVFGKKKGKFVYLETRDTPGAGTGAERWRELAGRLADCSTLLVSGIGDAPRKAMTESGVDVHVIEGLIDEALAAVFDGRSLDGMVKRTPRRRGEACSGMGMGCG</sequence>
<dbReference type="InterPro" id="IPR006638">
    <property type="entry name" value="Elp3/MiaA/NifB-like_rSAM"/>
</dbReference>
<dbReference type="GO" id="GO:0046872">
    <property type="term" value="F:metal ion binding"/>
    <property type="evidence" value="ECO:0007669"/>
    <property type="project" value="UniProtKB-KW"/>
</dbReference>
<dbReference type="SUPFAM" id="SSF102114">
    <property type="entry name" value="Radical SAM enzymes"/>
    <property type="match status" value="1"/>
</dbReference>
<dbReference type="SFLD" id="SFLDG01068">
    <property type="entry name" value="FeMo_cofactor_biosynthesis_pro"/>
    <property type="match status" value="1"/>
</dbReference>
<keyword evidence="10" id="KW-0411">Iron-sulfur</keyword>
<dbReference type="CDD" id="cd01335">
    <property type="entry name" value="Radical_SAM"/>
    <property type="match status" value="1"/>
</dbReference>
<dbReference type="Pfam" id="PF02579">
    <property type="entry name" value="Nitro_FeMo-Co"/>
    <property type="match status" value="1"/>
</dbReference>
<dbReference type="EMBL" id="FMUX01000015">
    <property type="protein sequence ID" value="SCY66934.1"/>
    <property type="molecule type" value="Genomic_DNA"/>
</dbReference>
<comment type="similarity">
    <text evidence="4">Belongs to the radical SAM superfamily. NifB family.</text>
</comment>
<dbReference type="InterPro" id="IPR003731">
    <property type="entry name" value="Di-Nase_FeMo-co_biosynth"/>
</dbReference>
<evidence type="ECO:0000259" key="15">
    <source>
        <dbReference type="PROSITE" id="PS51918"/>
    </source>
</evidence>
<evidence type="ECO:0000256" key="2">
    <source>
        <dbReference type="ARBA" id="ARBA00003522"/>
    </source>
</evidence>
<dbReference type="AlphaFoldDB" id="A0A1G5HT78"/>
<evidence type="ECO:0000313" key="17">
    <source>
        <dbReference type="Proteomes" id="UP000198870"/>
    </source>
</evidence>
<dbReference type="SFLD" id="SFLDF00281">
    <property type="entry name" value="FeMo_cofactor_biosynthesis_pro"/>
    <property type="match status" value="1"/>
</dbReference>
<reference evidence="16 17" key="1">
    <citation type="submission" date="2016-10" db="EMBL/GenBank/DDBJ databases">
        <authorList>
            <person name="de Groot N.N."/>
        </authorList>
    </citation>
    <scope>NUCLEOTIDE SEQUENCE [LARGE SCALE GENOMIC DNA]</scope>
    <source>
        <strain evidence="16 17">AA1</strain>
    </source>
</reference>
<keyword evidence="6" id="KW-0004">4Fe-4S</keyword>
<keyword evidence="17" id="KW-1185">Reference proteome</keyword>
<dbReference type="Proteomes" id="UP000198870">
    <property type="component" value="Unassembled WGS sequence"/>
</dbReference>
<dbReference type="SFLD" id="SFLDG01067">
    <property type="entry name" value="SPASM/twitch_domain_containing"/>
    <property type="match status" value="1"/>
</dbReference>
<keyword evidence="7" id="KW-0949">S-adenosyl-L-methionine</keyword>
<dbReference type="UniPathway" id="UPA00782"/>
<dbReference type="PROSITE" id="PS51918">
    <property type="entry name" value="RADICAL_SAM"/>
    <property type="match status" value="1"/>
</dbReference>
<dbReference type="SFLD" id="SFLDS00029">
    <property type="entry name" value="Radical_SAM"/>
    <property type="match status" value="1"/>
</dbReference>
<dbReference type="GO" id="GO:0016829">
    <property type="term" value="F:lyase activity"/>
    <property type="evidence" value="ECO:0007669"/>
    <property type="project" value="UniProtKB-KW"/>
</dbReference>
<dbReference type="Pfam" id="PF04055">
    <property type="entry name" value="Radical_SAM"/>
    <property type="match status" value="1"/>
</dbReference>
<dbReference type="Gene3D" id="3.30.420.130">
    <property type="entry name" value="Dinitrogenase iron-molybdenum cofactor biosynthesis domain"/>
    <property type="match status" value="1"/>
</dbReference>
<dbReference type="GO" id="GO:0032324">
    <property type="term" value="P:molybdopterin cofactor biosynthetic process"/>
    <property type="evidence" value="ECO:0007669"/>
    <property type="project" value="UniProtKB-ARBA"/>
</dbReference>
<dbReference type="RefSeq" id="WP_175469929.1">
    <property type="nucleotide sequence ID" value="NZ_FMUX01000015.1"/>
</dbReference>
<proteinExistence type="inferred from homology"/>
<evidence type="ECO:0000256" key="11">
    <source>
        <dbReference type="ARBA" id="ARBA00023231"/>
    </source>
</evidence>
<protein>
    <recommendedName>
        <fullName evidence="5">FeMo cofactor biosynthesis protein NifB</fullName>
    </recommendedName>
    <alternativeName>
        <fullName evidence="14">Nitrogenase cofactor maturase NifB</fullName>
    </alternativeName>
    <alternativeName>
        <fullName evidence="13">Radical SAM assemblase NifB</fullName>
    </alternativeName>
</protein>
<name>A0A1G5HT78_9BACT</name>
<dbReference type="NCBIfam" id="TIGR01290">
    <property type="entry name" value="nifB"/>
    <property type="match status" value="1"/>
</dbReference>
<dbReference type="InterPro" id="IPR005980">
    <property type="entry name" value="Nase_CF_NifB"/>
</dbReference>
<keyword evidence="8" id="KW-0479">Metal-binding</keyword>
<dbReference type="InterPro" id="IPR013785">
    <property type="entry name" value="Aldolase_TIM"/>
</dbReference>
<dbReference type="SUPFAM" id="SSF53146">
    <property type="entry name" value="Nitrogenase accessory factor-like"/>
    <property type="match status" value="1"/>
</dbReference>
<evidence type="ECO:0000313" key="16">
    <source>
        <dbReference type="EMBL" id="SCY66934.1"/>
    </source>
</evidence>
<dbReference type="SMART" id="SM00729">
    <property type="entry name" value="Elp3"/>
    <property type="match status" value="1"/>
</dbReference>
<comment type="pathway">
    <text evidence="3">Cofactor biosynthesis; Fe-Mo cofactor biosynthesis.</text>
</comment>
<evidence type="ECO:0000256" key="9">
    <source>
        <dbReference type="ARBA" id="ARBA00023004"/>
    </source>
</evidence>
<evidence type="ECO:0000256" key="3">
    <source>
        <dbReference type="ARBA" id="ARBA00005155"/>
    </source>
</evidence>
<evidence type="ECO:0000256" key="12">
    <source>
        <dbReference type="ARBA" id="ARBA00023239"/>
    </source>
</evidence>